<reference evidence="2" key="1">
    <citation type="journal article" date="2015" name="Nature">
        <title>Complex archaea that bridge the gap between prokaryotes and eukaryotes.</title>
        <authorList>
            <person name="Spang A."/>
            <person name="Saw J.H."/>
            <person name="Jorgensen S.L."/>
            <person name="Zaremba-Niedzwiedzka K."/>
            <person name="Martijn J."/>
            <person name="Lind A.E."/>
            <person name="van Eijk R."/>
            <person name="Schleper C."/>
            <person name="Guy L."/>
            <person name="Ettema T.J."/>
        </authorList>
    </citation>
    <scope>NUCLEOTIDE SEQUENCE</scope>
</reference>
<evidence type="ECO:0000313" key="2">
    <source>
        <dbReference type="EMBL" id="KKN64469.1"/>
    </source>
</evidence>
<dbReference type="AlphaFoldDB" id="A0A0F9SBP1"/>
<comment type="caution">
    <text evidence="2">The sequence shown here is derived from an EMBL/GenBank/DDBJ whole genome shotgun (WGS) entry which is preliminary data.</text>
</comment>
<protein>
    <submittedName>
        <fullName evidence="2">Uncharacterized protein</fullName>
    </submittedName>
</protein>
<accession>A0A0F9SBP1</accession>
<organism evidence="2">
    <name type="scientific">marine sediment metagenome</name>
    <dbReference type="NCBI Taxonomy" id="412755"/>
    <lineage>
        <taxon>unclassified sequences</taxon>
        <taxon>metagenomes</taxon>
        <taxon>ecological metagenomes</taxon>
    </lineage>
</organism>
<dbReference type="EMBL" id="LAZR01000554">
    <property type="protein sequence ID" value="KKN64469.1"/>
    <property type="molecule type" value="Genomic_DNA"/>
</dbReference>
<feature type="region of interest" description="Disordered" evidence="1">
    <location>
        <begin position="327"/>
        <end position="366"/>
    </location>
</feature>
<name>A0A0F9SBP1_9ZZZZ</name>
<proteinExistence type="predicted"/>
<evidence type="ECO:0000256" key="1">
    <source>
        <dbReference type="SAM" id="MobiDB-lite"/>
    </source>
</evidence>
<sequence>MSVSNEKIAAMMTKAAGKIPANPEVAAKLPTEPLQPEQPIVTPPAVEPATTVEQGLEPGAADFFGQLATDMDAEVSGIPPEPAVPVQQPQAPIAPVVELPYEPPVTQRVPGEIPESLVPAPVVETVPLEAAIEQPIVEEEIRLTAEQWTQQQRALVPTPQVPAPVEQPQFDPAELEARAIEQLTTTEYALTEADKTALIAEPDQVIPRLAARMHVRMQVQLAQQIAQILPGIIQGQLAQANKVNKLETAFFGQYPELNKPQYQQTVQESLAMIRQVNPQATREEVMRDGAALAAVRLRTKLGGVQEPAQVPALPQNMPLVPPLAPPAAVQPQAPFTPAQSGGASEPVVPTDPNQNIFADLAMDPDW</sequence>
<gene>
    <name evidence="2" type="ORF">LCGC14_0491570</name>
</gene>